<dbReference type="HOGENOM" id="CLU_1105939_0_0_7"/>
<dbReference type="KEGG" id="bmx:BMS_0775"/>
<dbReference type="Proteomes" id="UP000008963">
    <property type="component" value="Chromosome"/>
</dbReference>
<evidence type="ECO:0000313" key="2">
    <source>
        <dbReference type="Proteomes" id="UP000008963"/>
    </source>
</evidence>
<proteinExistence type="predicted"/>
<reference evidence="2" key="1">
    <citation type="journal article" date="2013" name="ISME J.">
        <title>A small predatory core genome in the divergent marine Bacteriovorax marinus SJ and the terrestrial Bdellovibrio bacteriovorus.</title>
        <authorList>
            <person name="Crossman L.C."/>
            <person name="Chen H."/>
            <person name="Cerdeno-Tarraga A.M."/>
            <person name="Brooks K."/>
            <person name="Quail M.A."/>
            <person name="Pineiro S.A."/>
            <person name="Hobley L."/>
            <person name="Sockett R.E."/>
            <person name="Bentley S.D."/>
            <person name="Parkhill J."/>
            <person name="Williams H.N."/>
            <person name="Stine O.C."/>
        </authorList>
    </citation>
    <scope>NUCLEOTIDE SEQUENCE [LARGE SCALE GENOMIC DNA]</scope>
    <source>
        <strain evidence="2">ATCC BAA-682 / DSM 15412 / SJ</strain>
    </source>
</reference>
<dbReference type="EMBL" id="FQ312005">
    <property type="protein sequence ID" value="CBW25678.1"/>
    <property type="molecule type" value="Genomic_DNA"/>
</dbReference>
<organism evidence="1 2">
    <name type="scientific">Halobacteriovorax marinus (strain ATCC BAA-682 / DSM 15412 / SJ)</name>
    <name type="common">Bacteriovorax marinus</name>
    <dbReference type="NCBI Taxonomy" id="862908"/>
    <lineage>
        <taxon>Bacteria</taxon>
        <taxon>Pseudomonadati</taxon>
        <taxon>Bdellovibrionota</taxon>
        <taxon>Bacteriovoracia</taxon>
        <taxon>Bacteriovoracales</taxon>
        <taxon>Halobacteriovoraceae</taxon>
        <taxon>Halobacteriovorax</taxon>
    </lineage>
</organism>
<dbReference type="STRING" id="862908.BMS_0775"/>
<sequence>MISKVMKKEEIQTEELDLNDILNPEYFFNILKSFLNEDELNIDDHDIEEELRSICSELPTFNKESLSELEHQVSTLLEQHNELKNIILLNIHSILGITFLFNSLSNLKVRKNIENFPTAEEVQHEIADKKLSSLGISEEVKENIIKEIPTQFDYDKMKTYTSKAESFLPLFTQNKNFPEYMFYTAFKGIFQNQLTNYWHLYFDFLNLCHKNFPELFSKKFNFSSEYVKENRDRINRYIKTYNKITTENYSL</sequence>
<keyword evidence="2" id="KW-1185">Reference proteome</keyword>
<gene>
    <name evidence="1" type="ordered locus">BMS_0775</name>
</gene>
<protein>
    <submittedName>
        <fullName evidence="1">Uncharacterized protein</fullName>
    </submittedName>
</protein>
<accession>E1X5W1</accession>
<name>E1X5W1_HALMS</name>
<evidence type="ECO:0000313" key="1">
    <source>
        <dbReference type="EMBL" id="CBW25678.1"/>
    </source>
</evidence>
<dbReference type="AlphaFoldDB" id="E1X5W1"/>
<dbReference type="PATRIC" id="fig|862908.3.peg.743"/>